<dbReference type="EMBL" id="NQYH01000015">
    <property type="protein sequence ID" value="RIY39500.1"/>
    <property type="molecule type" value="Genomic_DNA"/>
</dbReference>
<dbReference type="Pfam" id="PF00700">
    <property type="entry name" value="Flagellin_C"/>
    <property type="match status" value="1"/>
</dbReference>
<evidence type="ECO:0000256" key="2">
    <source>
        <dbReference type="ARBA" id="ARBA00005709"/>
    </source>
</evidence>
<dbReference type="SUPFAM" id="SSF64518">
    <property type="entry name" value="Phase 1 flagellin"/>
    <property type="match status" value="1"/>
</dbReference>
<dbReference type="GO" id="GO:0009288">
    <property type="term" value="C:bacterial-type flagellum"/>
    <property type="evidence" value="ECO:0007669"/>
    <property type="project" value="UniProtKB-SubCell"/>
</dbReference>
<evidence type="ECO:0000256" key="3">
    <source>
        <dbReference type="ARBA" id="ARBA00023143"/>
    </source>
</evidence>
<dbReference type="Gene3D" id="2.170.280.10">
    <property type="entry name" value="f41 fragment of flagellin, middle domain"/>
    <property type="match status" value="1"/>
</dbReference>
<dbReference type="GO" id="GO:0005198">
    <property type="term" value="F:structural molecule activity"/>
    <property type="evidence" value="ECO:0007669"/>
    <property type="project" value="InterPro"/>
</dbReference>
<evidence type="ECO:0000313" key="7">
    <source>
        <dbReference type="Proteomes" id="UP000266206"/>
    </source>
</evidence>
<comment type="similarity">
    <text evidence="2">Belongs to the bacterial flagellin family.</text>
</comment>
<name>A0A3A1YRD9_9BURK</name>
<evidence type="ECO:0000259" key="4">
    <source>
        <dbReference type="Pfam" id="PF00700"/>
    </source>
</evidence>
<evidence type="ECO:0008006" key="8">
    <source>
        <dbReference type="Google" id="ProtNLM"/>
    </source>
</evidence>
<dbReference type="Pfam" id="PF12445">
    <property type="entry name" value="FliC"/>
    <property type="match status" value="1"/>
</dbReference>
<evidence type="ECO:0000256" key="1">
    <source>
        <dbReference type="ARBA" id="ARBA00004365"/>
    </source>
</evidence>
<protein>
    <recommendedName>
        <fullName evidence="8">Flagellin C-terminal domain-containing protein</fullName>
    </recommendedName>
</protein>
<feature type="domain" description="Flagellin C-terminal" evidence="4">
    <location>
        <begin position="262"/>
        <end position="347"/>
    </location>
</feature>
<accession>A0A3A1YRD9</accession>
<proteinExistence type="inferred from homology"/>
<dbReference type="InterPro" id="IPR046358">
    <property type="entry name" value="Flagellin_C"/>
</dbReference>
<comment type="subcellular location">
    <subcellularLocation>
        <location evidence="1">Bacterial flagellum</location>
    </subcellularLocation>
</comment>
<dbReference type="AlphaFoldDB" id="A0A3A1YRD9"/>
<reference evidence="6 7" key="1">
    <citation type="submission" date="2017-08" db="EMBL/GenBank/DDBJ databases">
        <title>Pusillimonas indicus sp. nov., a member of the family Alcaligenaceae isolated from surface seawater.</title>
        <authorList>
            <person name="Li J."/>
        </authorList>
    </citation>
    <scope>NUCLEOTIDE SEQUENCE [LARGE SCALE GENOMIC DNA]</scope>
    <source>
        <strain evidence="6 7">L52-1-41</strain>
    </source>
</reference>
<dbReference type="Gene3D" id="6.10.10.10">
    <property type="entry name" value="Flagellar export chaperone, C-terminal domain"/>
    <property type="match status" value="1"/>
</dbReference>
<comment type="caution">
    <text evidence="6">The sequence shown here is derived from an EMBL/GenBank/DDBJ whole genome shotgun (WGS) entry which is preliminary data.</text>
</comment>
<dbReference type="InterPro" id="IPR032826">
    <property type="entry name" value="FliC_H7"/>
</dbReference>
<gene>
    <name evidence="6" type="ORF">CJP73_13805</name>
</gene>
<feature type="domain" description="Flagellin H7-serospecific" evidence="5">
    <location>
        <begin position="143"/>
        <end position="253"/>
    </location>
</feature>
<dbReference type="Gene3D" id="1.20.1330.10">
    <property type="entry name" value="f41 fragment of flagellin, N-terminal domain"/>
    <property type="match status" value="1"/>
</dbReference>
<evidence type="ECO:0000259" key="5">
    <source>
        <dbReference type="Pfam" id="PF12445"/>
    </source>
</evidence>
<sequence>STYTKDTNNAAATSDNLFAALADGDTVTYAGADTGLGLGASGGTYTYNAASDSFSFNVDHALDPNVATYITPATGGTTEATVTIGGSSQDILIDSNGDITAADDGAQLYLDATGNLTKNNAGTDPAATASNLAAAMADDFGDQIEIGDAAYVSDGIDFMVNNVSISREGLQNLADASGLGYSMSLGGTAYAVDGAGAVTQAAAAQYIDADGALTGNAITTTTYFAQESGVVTDDAGAQVYVDGDGEFTLDSTTTGARTDNPLDVLDAALAQVDSLRSDLGAIQNRFESAITNLQTTSNNLSAAQSRIQDADYSVEVANMTRAQILQQAGTSVLAQANQIPQGVLSLLR</sequence>
<evidence type="ECO:0000313" key="6">
    <source>
        <dbReference type="EMBL" id="RIY39500.1"/>
    </source>
</evidence>
<dbReference type="RefSeq" id="WP_281492317.1">
    <property type="nucleotide sequence ID" value="NZ_NQYH01000015.1"/>
</dbReference>
<dbReference type="Proteomes" id="UP000266206">
    <property type="component" value="Unassembled WGS sequence"/>
</dbReference>
<dbReference type="Gene3D" id="2.30.220.10">
    <property type="entry name" value="f41 fragment of flagellin, C-terminal domain"/>
    <property type="match status" value="1"/>
</dbReference>
<dbReference type="PANTHER" id="PTHR42792">
    <property type="entry name" value="FLAGELLIN"/>
    <property type="match status" value="1"/>
</dbReference>
<dbReference type="PANTHER" id="PTHR42792:SF2">
    <property type="entry name" value="FLAGELLIN"/>
    <property type="match status" value="1"/>
</dbReference>
<dbReference type="InterPro" id="IPR001492">
    <property type="entry name" value="Flagellin"/>
</dbReference>
<feature type="non-terminal residue" evidence="6">
    <location>
        <position position="1"/>
    </location>
</feature>
<organism evidence="6 7">
    <name type="scientific">Neopusillimonas maritima</name>
    <dbReference type="NCBI Taxonomy" id="2026239"/>
    <lineage>
        <taxon>Bacteria</taxon>
        <taxon>Pseudomonadati</taxon>
        <taxon>Pseudomonadota</taxon>
        <taxon>Betaproteobacteria</taxon>
        <taxon>Burkholderiales</taxon>
        <taxon>Alcaligenaceae</taxon>
        <taxon>Neopusillimonas</taxon>
    </lineage>
</organism>
<dbReference type="InterPro" id="IPR042187">
    <property type="entry name" value="Flagellin_C_sub2"/>
</dbReference>
<keyword evidence="3" id="KW-0975">Bacterial flagellum</keyword>